<organism evidence="10 11">
    <name type="scientific">Penicillium cinerascens</name>
    <dbReference type="NCBI Taxonomy" id="70096"/>
    <lineage>
        <taxon>Eukaryota</taxon>
        <taxon>Fungi</taxon>
        <taxon>Dikarya</taxon>
        <taxon>Ascomycota</taxon>
        <taxon>Pezizomycotina</taxon>
        <taxon>Eurotiomycetes</taxon>
        <taxon>Eurotiomycetidae</taxon>
        <taxon>Eurotiales</taxon>
        <taxon>Aspergillaceae</taxon>
        <taxon>Penicillium</taxon>
    </lineage>
</organism>
<protein>
    <recommendedName>
        <fullName evidence="9">NodB homology domain-containing protein</fullName>
    </recommendedName>
</protein>
<dbReference type="GO" id="GO:0046872">
    <property type="term" value="F:metal ion binding"/>
    <property type="evidence" value="ECO:0007669"/>
    <property type="project" value="UniProtKB-KW"/>
</dbReference>
<accession>A0A9W9MDU2</accession>
<feature type="chain" id="PRO_5040934000" description="NodB homology domain-containing protein" evidence="8">
    <location>
        <begin position="25"/>
        <end position="458"/>
    </location>
</feature>
<dbReference type="GeneID" id="83181639"/>
<dbReference type="EMBL" id="JAPQKR010000014">
    <property type="protein sequence ID" value="KAJ5198159.1"/>
    <property type="molecule type" value="Genomic_DNA"/>
</dbReference>
<dbReference type="SUPFAM" id="SSF88713">
    <property type="entry name" value="Glycoside hydrolase/deacetylase"/>
    <property type="match status" value="1"/>
</dbReference>
<evidence type="ECO:0000256" key="3">
    <source>
        <dbReference type="ARBA" id="ARBA00022729"/>
    </source>
</evidence>
<dbReference type="RefSeq" id="XP_058306587.1">
    <property type="nucleotide sequence ID" value="XM_058454338.1"/>
</dbReference>
<dbReference type="InterPro" id="IPR002509">
    <property type="entry name" value="NODB_dom"/>
</dbReference>
<dbReference type="PANTHER" id="PTHR46471:SF6">
    <property type="entry name" value="GLYCOSYL HYDROLASE"/>
    <property type="match status" value="1"/>
</dbReference>
<dbReference type="PANTHER" id="PTHR46471">
    <property type="entry name" value="CHITIN DEACETYLASE"/>
    <property type="match status" value="1"/>
</dbReference>
<evidence type="ECO:0000256" key="6">
    <source>
        <dbReference type="ARBA" id="ARBA00023285"/>
    </source>
</evidence>
<dbReference type="GO" id="GO:0016810">
    <property type="term" value="F:hydrolase activity, acting on carbon-nitrogen (but not peptide) bonds"/>
    <property type="evidence" value="ECO:0007669"/>
    <property type="project" value="InterPro"/>
</dbReference>
<keyword evidence="5" id="KW-0119">Carbohydrate metabolism</keyword>
<evidence type="ECO:0000256" key="5">
    <source>
        <dbReference type="ARBA" id="ARBA00023277"/>
    </source>
</evidence>
<feature type="signal peptide" evidence="8">
    <location>
        <begin position="1"/>
        <end position="24"/>
    </location>
</feature>
<dbReference type="Pfam" id="PF01522">
    <property type="entry name" value="Polysacc_deac_1"/>
    <property type="match status" value="1"/>
</dbReference>
<evidence type="ECO:0000313" key="10">
    <source>
        <dbReference type="EMBL" id="KAJ5198159.1"/>
    </source>
</evidence>
<dbReference type="PROSITE" id="PS51677">
    <property type="entry name" value="NODB"/>
    <property type="match status" value="1"/>
</dbReference>
<evidence type="ECO:0000256" key="2">
    <source>
        <dbReference type="ARBA" id="ARBA00022723"/>
    </source>
</evidence>
<feature type="region of interest" description="Disordered" evidence="7">
    <location>
        <begin position="161"/>
        <end position="184"/>
    </location>
</feature>
<evidence type="ECO:0000259" key="9">
    <source>
        <dbReference type="PROSITE" id="PS51677"/>
    </source>
</evidence>
<dbReference type="GO" id="GO:0005975">
    <property type="term" value="P:carbohydrate metabolic process"/>
    <property type="evidence" value="ECO:0007669"/>
    <property type="project" value="InterPro"/>
</dbReference>
<dbReference type="AlphaFoldDB" id="A0A9W9MDU2"/>
<evidence type="ECO:0000256" key="1">
    <source>
        <dbReference type="ARBA" id="ARBA00001941"/>
    </source>
</evidence>
<comment type="cofactor">
    <cofactor evidence="1">
        <name>Co(2+)</name>
        <dbReference type="ChEBI" id="CHEBI:48828"/>
    </cofactor>
</comment>
<sequence>MKDHLFLSSCAVFLVLFLPETSLAHGHYSDQHWYQPREQHILYAAEDTEPLTSLVIDTFQNPTHNDLGFWHGAGENLNMHYEPGSVRLFPTDTDQNFHTQFETNGCFSLLPWQHQFLHVEFVGTDQFTVSLNEHNVDCNPRRAPFPGVPDSVQASRYVMRSGYGRSDHDGGDHEDGDQSPAAPPKTELFIPLSHFRINHNRVMSVSFTGFYTNEPITLHRVEIVSNIPPPNVENDYFRVPEKLPTGELILRCSRPNSFAFGIDDGSPRFAQEVMRILDEENVHVTFFAVGAGLRDTTTNLTQFYREMLKKGHQVALHSNTHPKMEALPTVDEIDDEIIPAQRTLKERLGIESSYFRPPFGTVGARMRQQIAKYIPNAYIVNWSVDVEDWLWANSPTPEKQLEAFYRGVARGGNLAVMHFLNPTTVGYLPQFIRHVKDAGFKIMRVDQCMEDPNSPPLS</sequence>
<dbReference type="Gene3D" id="3.20.20.370">
    <property type="entry name" value="Glycoside hydrolase/deacetylase"/>
    <property type="match status" value="1"/>
</dbReference>
<dbReference type="Proteomes" id="UP001150904">
    <property type="component" value="Unassembled WGS sequence"/>
</dbReference>
<keyword evidence="2" id="KW-0479">Metal-binding</keyword>
<evidence type="ECO:0000256" key="7">
    <source>
        <dbReference type="SAM" id="MobiDB-lite"/>
    </source>
</evidence>
<keyword evidence="11" id="KW-1185">Reference proteome</keyword>
<reference evidence="10" key="2">
    <citation type="journal article" date="2023" name="IMA Fungus">
        <title>Comparative genomic study of the Penicillium genus elucidates a diverse pangenome and 15 lateral gene transfer events.</title>
        <authorList>
            <person name="Petersen C."/>
            <person name="Sorensen T."/>
            <person name="Nielsen M.R."/>
            <person name="Sondergaard T.E."/>
            <person name="Sorensen J.L."/>
            <person name="Fitzpatrick D.A."/>
            <person name="Frisvad J.C."/>
            <person name="Nielsen K.L."/>
        </authorList>
    </citation>
    <scope>NUCLEOTIDE SEQUENCE</scope>
    <source>
        <strain evidence="10">IBT 15544</strain>
    </source>
</reference>
<dbReference type="InterPro" id="IPR011330">
    <property type="entry name" value="Glyco_hydro/deAcase_b/a-brl"/>
</dbReference>
<comment type="caution">
    <text evidence="10">The sequence shown here is derived from an EMBL/GenBank/DDBJ whole genome shotgun (WGS) entry which is preliminary data.</text>
</comment>
<evidence type="ECO:0000256" key="8">
    <source>
        <dbReference type="SAM" id="SignalP"/>
    </source>
</evidence>
<dbReference type="OrthoDB" id="2128708at2759"/>
<proteinExistence type="predicted"/>
<keyword evidence="3 8" id="KW-0732">Signal</keyword>
<name>A0A9W9MDU2_9EURO</name>
<dbReference type="CDD" id="cd10917">
    <property type="entry name" value="CE4_NodB_like_6s_7s"/>
    <property type="match status" value="1"/>
</dbReference>
<keyword evidence="6" id="KW-0170">Cobalt</keyword>
<evidence type="ECO:0000313" key="11">
    <source>
        <dbReference type="Proteomes" id="UP001150904"/>
    </source>
</evidence>
<gene>
    <name evidence="10" type="ORF">N7498_007276</name>
</gene>
<keyword evidence="4" id="KW-0378">Hydrolase</keyword>
<feature type="domain" description="NodB homology" evidence="9">
    <location>
        <begin position="256"/>
        <end position="443"/>
    </location>
</feature>
<evidence type="ECO:0000256" key="4">
    <source>
        <dbReference type="ARBA" id="ARBA00022801"/>
    </source>
</evidence>
<reference evidence="10" key="1">
    <citation type="submission" date="2022-12" db="EMBL/GenBank/DDBJ databases">
        <authorList>
            <person name="Petersen C."/>
        </authorList>
    </citation>
    <scope>NUCLEOTIDE SEQUENCE</scope>
    <source>
        <strain evidence="10">IBT 15544</strain>
    </source>
</reference>